<protein>
    <submittedName>
        <fullName evidence="1">Uncharacterized protein</fullName>
    </submittedName>
</protein>
<organism evidence="1 2">
    <name type="scientific">Litoribacter ruber</name>
    <dbReference type="NCBI Taxonomy" id="702568"/>
    <lineage>
        <taxon>Bacteria</taxon>
        <taxon>Pseudomonadati</taxon>
        <taxon>Bacteroidota</taxon>
        <taxon>Cytophagia</taxon>
        <taxon>Cytophagales</taxon>
        <taxon>Cyclobacteriaceae</taxon>
        <taxon>Litoribacter</taxon>
    </lineage>
</organism>
<evidence type="ECO:0000313" key="2">
    <source>
        <dbReference type="Proteomes" id="UP001319104"/>
    </source>
</evidence>
<dbReference type="AlphaFoldDB" id="A0AAP2CIR9"/>
<dbReference type="RefSeq" id="WP_213946366.1">
    <property type="nucleotide sequence ID" value="NZ_JAHCMY010000013.1"/>
</dbReference>
<accession>A0AAP2CIR9</accession>
<comment type="caution">
    <text evidence="1">The sequence shown here is derived from an EMBL/GenBank/DDBJ whole genome shotgun (WGS) entry which is preliminary data.</text>
</comment>
<dbReference type="Proteomes" id="UP001319104">
    <property type="component" value="Unassembled WGS sequence"/>
</dbReference>
<keyword evidence="2" id="KW-1185">Reference proteome</keyword>
<dbReference type="EMBL" id="JAHCMY010000013">
    <property type="protein sequence ID" value="MBS9525508.1"/>
    <property type="molecule type" value="Genomic_DNA"/>
</dbReference>
<name>A0AAP2CIR9_9BACT</name>
<proteinExistence type="predicted"/>
<evidence type="ECO:0000313" key="1">
    <source>
        <dbReference type="EMBL" id="MBS9525508.1"/>
    </source>
</evidence>
<sequence>MNRLIPIWIDGEKFIQLSQLTFEQADKLRKLLPAGSIKKLFFQGIELPDCILFETYEYWFNHYSPGPAESFNEF</sequence>
<gene>
    <name evidence="1" type="ORF">KI659_15940</name>
</gene>
<reference evidence="1 2" key="1">
    <citation type="submission" date="2021-05" db="EMBL/GenBank/DDBJ databases">
        <authorList>
            <person name="Zhang Z.D."/>
            <person name="Osman G."/>
        </authorList>
    </citation>
    <scope>NUCLEOTIDE SEQUENCE [LARGE SCALE GENOMIC DNA]</scope>
    <source>
        <strain evidence="1 2">KCTC 32217</strain>
    </source>
</reference>